<sequence>MKRSLSVEKAIRILAGTLVLVSVALAVFVNRWWLLLAVFVGCNLIQSAFTDFCPAEKAFLRLGLKKEPNT</sequence>
<keyword evidence="3" id="KW-0808">Transferase</keyword>
<dbReference type="Gene3D" id="6.10.140.1340">
    <property type="match status" value="1"/>
</dbReference>
<keyword evidence="4" id="KW-1185">Reference proteome</keyword>
<evidence type="ECO:0000313" key="4">
    <source>
        <dbReference type="Proteomes" id="UP000287243"/>
    </source>
</evidence>
<dbReference type="InterPro" id="IPR021309">
    <property type="entry name" value="YgaP-like_TM"/>
</dbReference>
<dbReference type="Pfam" id="PF11127">
    <property type="entry name" value="YgaP-like_TM"/>
    <property type="match status" value="1"/>
</dbReference>
<dbReference type="Proteomes" id="UP000287243">
    <property type="component" value="Chromosome"/>
</dbReference>
<organism evidence="3 4">
    <name type="scientific">Velamenicoccus archaeovorus</name>
    <dbReference type="NCBI Taxonomy" id="1930593"/>
    <lineage>
        <taxon>Bacteria</taxon>
        <taxon>Pseudomonadati</taxon>
        <taxon>Candidatus Omnitrophota</taxon>
        <taxon>Candidatus Velamenicoccus</taxon>
    </lineage>
</organism>
<feature type="transmembrane region" description="Helical" evidence="1">
    <location>
        <begin position="12"/>
        <end position="29"/>
    </location>
</feature>
<keyword evidence="1" id="KW-0812">Transmembrane</keyword>
<dbReference type="AlphaFoldDB" id="A0A410P6J2"/>
<dbReference type="KEGG" id="vai:BU251_08570"/>
<dbReference type="OrthoDB" id="9799383at2"/>
<dbReference type="GO" id="GO:0016740">
    <property type="term" value="F:transferase activity"/>
    <property type="evidence" value="ECO:0007669"/>
    <property type="project" value="UniProtKB-KW"/>
</dbReference>
<feature type="domain" description="Inner membrane protein YgaP-like transmembrane" evidence="2">
    <location>
        <begin position="6"/>
        <end position="59"/>
    </location>
</feature>
<evidence type="ECO:0000256" key="1">
    <source>
        <dbReference type="SAM" id="Phobius"/>
    </source>
</evidence>
<accession>A0A410P6J2</accession>
<keyword evidence="1" id="KW-1133">Transmembrane helix</keyword>
<name>A0A410P6J2_VELA1</name>
<proteinExistence type="predicted"/>
<protein>
    <submittedName>
        <fullName evidence="3">Sulfurtransferase</fullName>
    </submittedName>
</protein>
<evidence type="ECO:0000259" key="2">
    <source>
        <dbReference type="Pfam" id="PF11127"/>
    </source>
</evidence>
<dbReference type="RefSeq" id="WP_128700734.1">
    <property type="nucleotide sequence ID" value="NZ_CP019384.1"/>
</dbReference>
<gene>
    <name evidence="3" type="ORF">BU251_08570</name>
</gene>
<keyword evidence="1" id="KW-0472">Membrane</keyword>
<dbReference type="EMBL" id="CP019384">
    <property type="protein sequence ID" value="QAT17770.1"/>
    <property type="molecule type" value="Genomic_DNA"/>
</dbReference>
<reference evidence="3 4" key="1">
    <citation type="submission" date="2017-01" db="EMBL/GenBank/DDBJ databases">
        <title>First insights into the biology of 'candidatus Vampirococcus archaeovorus'.</title>
        <authorList>
            <person name="Kizina J."/>
            <person name="Jordan S."/>
            <person name="Stueber K."/>
            <person name="Reinhardt R."/>
            <person name="Harder J."/>
        </authorList>
    </citation>
    <scope>NUCLEOTIDE SEQUENCE [LARGE SCALE GENOMIC DNA]</scope>
    <source>
        <strain evidence="3 4">LiM</strain>
    </source>
</reference>
<evidence type="ECO:0000313" key="3">
    <source>
        <dbReference type="EMBL" id="QAT17770.1"/>
    </source>
</evidence>